<name>A0A6J7XCR7_9CAUD</name>
<accession>A0A6J7XCR7</accession>
<dbReference type="GO" id="GO:0003677">
    <property type="term" value="F:DNA binding"/>
    <property type="evidence" value="ECO:0007669"/>
    <property type="project" value="InterPro"/>
</dbReference>
<evidence type="ECO:0008006" key="2">
    <source>
        <dbReference type="Google" id="ProtNLM"/>
    </source>
</evidence>
<organism evidence="1">
    <name type="scientific">uncultured Caudovirales phage</name>
    <dbReference type="NCBI Taxonomy" id="2100421"/>
    <lineage>
        <taxon>Viruses</taxon>
        <taxon>Duplodnaviria</taxon>
        <taxon>Heunggongvirae</taxon>
        <taxon>Uroviricota</taxon>
        <taxon>Caudoviricetes</taxon>
        <taxon>Peduoviridae</taxon>
        <taxon>Maltschvirus</taxon>
        <taxon>Maltschvirus maltsch</taxon>
    </lineage>
</organism>
<sequence>MTTQQRFRLKTQLAKRNNLTSRIASLQLGQEIKQTAKRNGMTVSRLAKAAGIPNTSVVNYLYGTCLMSLDAYVTLWEQAQKKR</sequence>
<dbReference type="EMBL" id="LR798348">
    <property type="protein sequence ID" value="CAB5225614.1"/>
    <property type="molecule type" value="Genomic_DNA"/>
</dbReference>
<evidence type="ECO:0000313" key="1">
    <source>
        <dbReference type="EMBL" id="CAB5225614.1"/>
    </source>
</evidence>
<gene>
    <name evidence="1" type="ORF">UFOVP745_42</name>
</gene>
<reference evidence="1" key="1">
    <citation type="submission" date="2020-05" db="EMBL/GenBank/DDBJ databases">
        <authorList>
            <person name="Chiriac C."/>
            <person name="Salcher M."/>
            <person name="Ghai R."/>
            <person name="Kavagutti S V."/>
        </authorList>
    </citation>
    <scope>NUCLEOTIDE SEQUENCE</scope>
</reference>
<protein>
    <recommendedName>
        <fullName evidence="2">HTH_XRE domain containing protein</fullName>
    </recommendedName>
</protein>
<dbReference type="InterPro" id="IPR010982">
    <property type="entry name" value="Lambda_DNA-bd_dom_sf"/>
</dbReference>
<proteinExistence type="predicted"/>
<dbReference type="SUPFAM" id="SSF47413">
    <property type="entry name" value="lambda repressor-like DNA-binding domains"/>
    <property type="match status" value="1"/>
</dbReference>